<evidence type="ECO:0000313" key="2">
    <source>
        <dbReference type="Proteomes" id="UP000076962"/>
    </source>
</evidence>
<dbReference type="EMBL" id="LUTY01003035">
    <property type="protein sequence ID" value="OAD18903.1"/>
    <property type="molecule type" value="Genomic_DNA"/>
</dbReference>
<dbReference type="AlphaFoldDB" id="A0A176RT22"/>
<protein>
    <submittedName>
        <fullName evidence="1">ATPase AAA</fullName>
    </submittedName>
</protein>
<comment type="caution">
    <text evidence="1">The sequence shown here is derived from an EMBL/GenBank/DDBJ whole genome shotgun (WGS) entry which is preliminary data.</text>
</comment>
<organism evidence="1 2">
    <name type="scientific">Candidatus Thiomargarita nelsonii</name>
    <dbReference type="NCBI Taxonomy" id="1003181"/>
    <lineage>
        <taxon>Bacteria</taxon>
        <taxon>Pseudomonadati</taxon>
        <taxon>Pseudomonadota</taxon>
        <taxon>Gammaproteobacteria</taxon>
        <taxon>Thiotrichales</taxon>
        <taxon>Thiotrichaceae</taxon>
        <taxon>Thiomargarita</taxon>
    </lineage>
</organism>
<dbReference type="Proteomes" id="UP000076962">
    <property type="component" value="Unassembled WGS sequence"/>
</dbReference>
<gene>
    <name evidence="1" type="ORF">THIOM_005491</name>
</gene>
<keyword evidence="2" id="KW-1185">Reference proteome</keyword>
<accession>A0A176RT22</accession>
<reference evidence="1 2" key="1">
    <citation type="submission" date="2016-05" db="EMBL/GenBank/DDBJ databases">
        <title>Single-cell genome of chain-forming Candidatus Thiomargarita nelsonii and comparison to other large sulfur-oxidizing bacteria.</title>
        <authorList>
            <person name="Winkel M."/>
            <person name="Salman V."/>
            <person name="Woyke T."/>
            <person name="Schulz-Vogt H."/>
            <person name="Richter M."/>
            <person name="Flood B."/>
            <person name="Bailey J."/>
            <person name="Amann R."/>
            <person name="Mussmann M."/>
        </authorList>
    </citation>
    <scope>NUCLEOTIDE SEQUENCE [LARGE SCALE GENOMIC DNA]</scope>
    <source>
        <strain evidence="1 2">THI036</strain>
    </source>
</reference>
<proteinExistence type="predicted"/>
<name>A0A176RT22_9GAMM</name>
<evidence type="ECO:0000313" key="1">
    <source>
        <dbReference type="EMBL" id="OAD18903.1"/>
    </source>
</evidence>
<sequence length="231" mass="26787">MAGFWTLYRASVLDYQSPIVNFGKNINLGTLEKEACRQLVTEPMAMLDIRYASKDLVEKIITETGQLANLIAIVCDEMLKNLANDQRVLNAEDVTRALHSWEVRTALATWMQLSDDEQINRLNRIIVYATVKRGKFRLSDVINVLKKQGCVYTNEQLSQSLNFLELAFIIRREEEYYSYCVPLFRKRLMKEELEILLEQESSLQKNLSTTRNKRIKPSLSNIYSFFSGCTH</sequence>